<evidence type="ECO:0000313" key="6">
    <source>
        <dbReference type="Proteomes" id="UP000659654"/>
    </source>
</evidence>
<dbReference type="EMBL" id="CAJFDI010000005">
    <property type="protein sequence ID" value="CAD5233024.1"/>
    <property type="molecule type" value="Genomic_DNA"/>
</dbReference>
<dbReference type="Proteomes" id="UP000095284">
    <property type="component" value="Unplaced"/>
</dbReference>
<sequence>MQGLTVVLALFGLLAVASAHTSTLPPVGKRSAESEEVPIDKRSASSHSQEVPIDKRDVSAEKTKLSSSTTPHPAKRSVDDTTVPFDTPIGGNKEKREAPSTGAPRTEREASAEVTRDARAVTSTTAPRVEREPEAVATTSAGGRRRRGVSGVSTTTETVREERALPETTSSPRIAREAGFSTIKKREATSPTTPAKLASGESARARRHVELSTPSSA</sequence>
<name>A0A1I7RXG6_BURXY</name>
<evidence type="ECO:0000256" key="2">
    <source>
        <dbReference type="SAM" id="SignalP"/>
    </source>
</evidence>
<keyword evidence="6" id="KW-1185">Reference proteome</keyword>
<reference evidence="7" key="1">
    <citation type="submission" date="2016-11" db="UniProtKB">
        <authorList>
            <consortium name="WormBaseParasite"/>
        </authorList>
    </citation>
    <scope>IDENTIFICATION</scope>
</reference>
<evidence type="ECO:0000313" key="3">
    <source>
        <dbReference type="EMBL" id="CAD5233024.1"/>
    </source>
</evidence>
<evidence type="ECO:0000313" key="4">
    <source>
        <dbReference type="EMBL" id="CAG9126398.1"/>
    </source>
</evidence>
<feature type="compositionally biased region" description="Basic and acidic residues" evidence="1">
    <location>
        <begin position="105"/>
        <end position="119"/>
    </location>
</feature>
<dbReference type="Proteomes" id="UP000659654">
    <property type="component" value="Unassembled WGS sequence"/>
</dbReference>
<feature type="compositionally biased region" description="Basic and acidic residues" evidence="1">
    <location>
        <begin position="30"/>
        <end position="43"/>
    </location>
</feature>
<evidence type="ECO:0000313" key="7">
    <source>
        <dbReference type="WBParaSite" id="BXY_0543200.1"/>
    </source>
</evidence>
<feature type="compositionally biased region" description="Basic and acidic residues" evidence="1">
    <location>
        <begin position="52"/>
        <end position="64"/>
    </location>
</feature>
<reference evidence="4" key="2">
    <citation type="submission" date="2020-08" db="EMBL/GenBank/DDBJ databases">
        <authorList>
            <person name="Kikuchi T."/>
        </authorList>
    </citation>
    <scope>NUCLEOTIDE SEQUENCE</scope>
    <source>
        <strain evidence="3">Ka4C1</strain>
    </source>
</reference>
<dbReference type="WBParaSite" id="BXY_0543200.1">
    <property type="protein sequence ID" value="BXY_0543200.1"/>
    <property type="gene ID" value="BXY_0543200"/>
</dbReference>
<accession>A0A1I7RXG6</accession>
<proteinExistence type="predicted"/>
<keyword evidence="2" id="KW-0732">Signal</keyword>
<evidence type="ECO:0000256" key="1">
    <source>
        <dbReference type="SAM" id="MobiDB-lite"/>
    </source>
</evidence>
<feature type="signal peptide" evidence="2">
    <location>
        <begin position="1"/>
        <end position="19"/>
    </location>
</feature>
<dbReference type="Proteomes" id="UP000582659">
    <property type="component" value="Unassembled WGS sequence"/>
</dbReference>
<gene>
    <name evidence="3" type="ORF">BXYJ_LOCUS13115</name>
</gene>
<protein>
    <submittedName>
        <fullName evidence="3">(pine wood nematode) hypothetical protein</fullName>
    </submittedName>
</protein>
<feature type="region of interest" description="Disordered" evidence="1">
    <location>
        <begin position="22"/>
        <end position="217"/>
    </location>
</feature>
<feature type="chain" id="PRO_5036021988" evidence="2">
    <location>
        <begin position="20"/>
        <end position="217"/>
    </location>
</feature>
<dbReference type="AlphaFoldDB" id="A0A1I7RXG6"/>
<dbReference type="EMBL" id="CAJFCV020000005">
    <property type="protein sequence ID" value="CAG9126398.1"/>
    <property type="molecule type" value="Genomic_DNA"/>
</dbReference>
<organism evidence="5 7">
    <name type="scientific">Bursaphelenchus xylophilus</name>
    <name type="common">Pinewood nematode worm</name>
    <name type="synonym">Aphelenchoides xylophilus</name>
    <dbReference type="NCBI Taxonomy" id="6326"/>
    <lineage>
        <taxon>Eukaryota</taxon>
        <taxon>Metazoa</taxon>
        <taxon>Ecdysozoa</taxon>
        <taxon>Nematoda</taxon>
        <taxon>Chromadorea</taxon>
        <taxon>Rhabditida</taxon>
        <taxon>Tylenchina</taxon>
        <taxon>Tylenchomorpha</taxon>
        <taxon>Aphelenchoidea</taxon>
        <taxon>Aphelenchoididae</taxon>
        <taxon>Bursaphelenchus</taxon>
    </lineage>
</organism>
<evidence type="ECO:0000313" key="5">
    <source>
        <dbReference type="Proteomes" id="UP000095284"/>
    </source>
</evidence>